<accession>A0ABD3LZU2</accession>
<dbReference type="AlphaFoldDB" id="A0ABD3LZU2"/>
<dbReference type="EMBL" id="JALLBG020000268">
    <property type="protein sequence ID" value="KAL3757284.1"/>
    <property type="molecule type" value="Genomic_DNA"/>
</dbReference>
<dbReference type="PANTHER" id="PTHR31088">
    <property type="entry name" value="MEMBRANE-ASSOCIATED PROTEIN VIPP1, CHLOROPLASTIC"/>
    <property type="match status" value="1"/>
</dbReference>
<evidence type="ECO:0000259" key="7">
    <source>
        <dbReference type="Pfam" id="PF00347"/>
    </source>
</evidence>
<comment type="caution">
    <text evidence="8">The sequence shown here is derived from an EMBL/GenBank/DDBJ whole genome shotgun (WGS) entry which is preliminary data.</text>
</comment>
<dbReference type="SUPFAM" id="SSF56053">
    <property type="entry name" value="Ribosomal protein L6"/>
    <property type="match status" value="2"/>
</dbReference>
<evidence type="ECO:0000256" key="1">
    <source>
        <dbReference type="ARBA" id="ARBA00009356"/>
    </source>
</evidence>
<proteinExistence type="inferred from homology"/>
<comment type="similarity">
    <text evidence="4">Belongs to the PspA/Vipp/IM30 family.</text>
</comment>
<dbReference type="InterPro" id="IPR020040">
    <property type="entry name" value="Ribosomal_uL6_a/b-dom"/>
</dbReference>
<dbReference type="Proteomes" id="UP001530293">
    <property type="component" value="Unassembled WGS sequence"/>
</dbReference>
<evidence type="ECO:0000256" key="2">
    <source>
        <dbReference type="ARBA" id="ARBA00022980"/>
    </source>
</evidence>
<dbReference type="PANTHER" id="PTHR31088:SF6">
    <property type="entry name" value="PHAGE SHOCK PROTEIN A"/>
    <property type="match status" value="1"/>
</dbReference>
<feature type="coiled-coil region" evidence="5">
    <location>
        <begin position="238"/>
        <end position="265"/>
    </location>
</feature>
<dbReference type="Pfam" id="PF04012">
    <property type="entry name" value="PspA_IM30"/>
    <property type="match status" value="1"/>
</dbReference>
<keyword evidence="3" id="KW-0687">Ribonucleoprotein</keyword>
<keyword evidence="2" id="KW-0689">Ribosomal protein</keyword>
<evidence type="ECO:0000256" key="5">
    <source>
        <dbReference type="SAM" id="Coils"/>
    </source>
</evidence>
<keyword evidence="9" id="KW-1185">Reference proteome</keyword>
<reference evidence="8 9" key="1">
    <citation type="submission" date="2024-10" db="EMBL/GenBank/DDBJ databases">
        <title>Updated reference genomes for cyclostephanoid diatoms.</title>
        <authorList>
            <person name="Roberts W.R."/>
            <person name="Alverson A.J."/>
        </authorList>
    </citation>
    <scope>NUCLEOTIDE SEQUENCE [LARGE SCALE GENOMIC DNA]</scope>
    <source>
        <strain evidence="8 9">AJA232-27</strain>
    </source>
</reference>
<dbReference type="InterPro" id="IPR007157">
    <property type="entry name" value="PspA_VIPP1"/>
</dbReference>
<keyword evidence="5" id="KW-0175">Coiled coil</keyword>
<evidence type="ECO:0000256" key="3">
    <source>
        <dbReference type="ARBA" id="ARBA00023274"/>
    </source>
</evidence>
<protein>
    <recommendedName>
        <fullName evidence="7">Large ribosomal subunit protein uL6 alpha-beta domain-containing protein</fullName>
    </recommendedName>
</protein>
<feature type="compositionally biased region" description="Basic and acidic residues" evidence="6">
    <location>
        <begin position="358"/>
        <end position="376"/>
    </location>
</feature>
<dbReference type="Pfam" id="PF00347">
    <property type="entry name" value="Ribosomal_L6"/>
    <property type="match status" value="1"/>
</dbReference>
<dbReference type="InterPro" id="IPR036789">
    <property type="entry name" value="Ribosomal_uL6-like_a/b-dom_sf"/>
</dbReference>
<feature type="domain" description="Large ribosomal subunit protein uL6 alpha-beta" evidence="7">
    <location>
        <begin position="55"/>
        <end position="132"/>
    </location>
</feature>
<organism evidence="8 9">
    <name type="scientific">Discostella pseudostelligera</name>
    <dbReference type="NCBI Taxonomy" id="259834"/>
    <lineage>
        <taxon>Eukaryota</taxon>
        <taxon>Sar</taxon>
        <taxon>Stramenopiles</taxon>
        <taxon>Ochrophyta</taxon>
        <taxon>Bacillariophyta</taxon>
        <taxon>Coscinodiscophyceae</taxon>
        <taxon>Thalassiosirophycidae</taxon>
        <taxon>Stephanodiscales</taxon>
        <taxon>Stephanodiscaceae</taxon>
        <taxon>Discostella</taxon>
    </lineage>
</organism>
<evidence type="ECO:0000256" key="4">
    <source>
        <dbReference type="ARBA" id="ARBA00043985"/>
    </source>
</evidence>
<dbReference type="FunFam" id="3.90.930.12:FF:000003">
    <property type="entry name" value="60S ribosomal protein L9"/>
    <property type="match status" value="1"/>
</dbReference>
<dbReference type="PROSITE" id="PS00700">
    <property type="entry name" value="RIBOSOMAL_L6_2"/>
    <property type="match status" value="1"/>
</dbReference>
<gene>
    <name evidence="8" type="ORF">ACHAWU_008445</name>
</gene>
<dbReference type="InterPro" id="IPR002359">
    <property type="entry name" value="Ribosomal_uL6_CS2"/>
</dbReference>
<evidence type="ECO:0000256" key="6">
    <source>
        <dbReference type="SAM" id="MobiDB-lite"/>
    </source>
</evidence>
<dbReference type="GO" id="GO:1990904">
    <property type="term" value="C:ribonucleoprotein complex"/>
    <property type="evidence" value="ECO:0007669"/>
    <property type="project" value="UniProtKB-KW"/>
</dbReference>
<comment type="similarity">
    <text evidence="1">Belongs to the universal ribosomal protein uL6 family.</text>
</comment>
<evidence type="ECO:0000313" key="9">
    <source>
        <dbReference type="Proteomes" id="UP001530293"/>
    </source>
</evidence>
<dbReference type="GO" id="GO:0005840">
    <property type="term" value="C:ribosome"/>
    <property type="evidence" value="ECO:0007669"/>
    <property type="project" value="UniProtKB-KW"/>
</dbReference>
<name>A0ABD3LZU2_9STRA</name>
<sequence length="376" mass="41875">MDLRRVGTKGIRVDLWFATRKQLACVRTVCSHIDNMMVGVTRGFLYKMRFVYSHFPINVTLAGDVVEIRNFLGEKRVRKVKLLEGVSYIRSADVKDEIQLLGNDIANVSLTAAQIQQSTNVRNKDLRKFLDGIYVSEKGAMPADLEDPEKIMTQALEDMQTDLVKVRQSYAEITATQRRLLKQKEQADALANDWYKRAQLALSKGEEGLAKEALSRRQQQMEAAEGLQIQIDMQAQAVDKLYEGMQALEAKILEAKSKKEQMVARARTAQSTAKVNDMLGGITGKTSMDAFKRMEEKVEALEAAAEVSAEMGSYGGKALPGSSGSSVEARFALLEASSSVDRELEEMKKMLGTTSSASRKDDMDDELERLKREAGL</sequence>
<feature type="region of interest" description="Disordered" evidence="6">
    <location>
        <begin position="348"/>
        <end position="376"/>
    </location>
</feature>
<dbReference type="Gene3D" id="3.90.930.12">
    <property type="entry name" value="Ribosomal protein L6, alpha-beta domain"/>
    <property type="match status" value="2"/>
</dbReference>
<evidence type="ECO:0000313" key="8">
    <source>
        <dbReference type="EMBL" id="KAL3757284.1"/>
    </source>
</evidence>